<protein>
    <recommendedName>
        <fullName evidence="4">F-box domain-containing protein</fullName>
    </recommendedName>
</protein>
<sequence length="97" mass="11497">MEMEVIQIEEEKEEEERQIEQSSHGMLIGTKNFFMKLFGIDREPHIKKLPNEVLAVIFSKLEHKDIQQLRLSARFLANAYKLERWRIPGPTQKVTMT</sequence>
<name>A0A9P1IY12_9PELO</name>
<evidence type="ECO:0000313" key="2">
    <source>
        <dbReference type="EMBL" id="CAI5454386.1"/>
    </source>
</evidence>
<evidence type="ECO:0000313" key="3">
    <source>
        <dbReference type="Proteomes" id="UP001152747"/>
    </source>
</evidence>
<feature type="compositionally biased region" description="Acidic residues" evidence="1">
    <location>
        <begin position="1"/>
        <end position="17"/>
    </location>
</feature>
<dbReference type="AlphaFoldDB" id="A0A9P1IY12"/>
<accession>A0A9P1IY12</accession>
<dbReference type="SUPFAM" id="SSF81383">
    <property type="entry name" value="F-box domain"/>
    <property type="match status" value="1"/>
</dbReference>
<feature type="region of interest" description="Disordered" evidence="1">
    <location>
        <begin position="1"/>
        <end position="23"/>
    </location>
</feature>
<gene>
    <name evidence="2" type="ORF">CAMP_LOCUS17023</name>
</gene>
<comment type="caution">
    <text evidence="2">The sequence shown here is derived from an EMBL/GenBank/DDBJ whole genome shotgun (WGS) entry which is preliminary data.</text>
</comment>
<organism evidence="2 3">
    <name type="scientific">Caenorhabditis angaria</name>
    <dbReference type="NCBI Taxonomy" id="860376"/>
    <lineage>
        <taxon>Eukaryota</taxon>
        <taxon>Metazoa</taxon>
        <taxon>Ecdysozoa</taxon>
        <taxon>Nematoda</taxon>
        <taxon>Chromadorea</taxon>
        <taxon>Rhabditida</taxon>
        <taxon>Rhabditina</taxon>
        <taxon>Rhabditomorpha</taxon>
        <taxon>Rhabditoidea</taxon>
        <taxon>Rhabditidae</taxon>
        <taxon>Peloderinae</taxon>
        <taxon>Caenorhabditis</taxon>
    </lineage>
</organism>
<proteinExistence type="predicted"/>
<evidence type="ECO:0008006" key="4">
    <source>
        <dbReference type="Google" id="ProtNLM"/>
    </source>
</evidence>
<dbReference type="Proteomes" id="UP001152747">
    <property type="component" value="Unassembled WGS sequence"/>
</dbReference>
<dbReference type="InterPro" id="IPR036047">
    <property type="entry name" value="F-box-like_dom_sf"/>
</dbReference>
<reference evidence="2" key="1">
    <citation type="submission" date="2022-11" db="EMBL/GenBank/DDBJ databases">
        <authorList>
            <person name="Kikuchi T."/>
        </authorList>
    </citation>
    <scope>NUCLEOTIDE SEQUENCE</scope>
    <source>
        <strain evidence="2">PS1010</strain>
    </source>
</reference>
<dbReference type="EMBL" id="CANHGI010000006">
    <property type="protein sequence ID" value="CAI5454386.1"/>
    <property type="molecule type" value="Genomic_DNA"/>
</dbReference>
<keyword evidence="3" id="KW-1185">Reference proteome</keyword>
<evidence type="ECO:0000256" key="1">
    <source>
        <dbReference type="SAM" id="MobiDB-lite"/>
    </source>
</evidence>
<dbReference type="CDD" id="cd09917">
    <property type="entry name" value="F-box_SF"/>
    <property type="match status" value="1"/>
</dbReference>